<dbReference type="EMBL" id="JACSPO010000001">
    <property type="protein sequence ID" value="MBD8061020.1"/>
    <property type="molecule type" value="Genomic_DNA"/>
</dbReference>
<dbReference type="Proteomes" id="UP000661894">
    <property type="component" value="Unassembled WGS sequence"/>
</dbReference>
<sequence length="295" mass="32551">MRRDQSELSALSRLFSATVFRELAKQGHSQLAGRLLSQSRLPQPMNSSLTLSDVLDQAFQALKVSGCRDEYVYRSALINKIVLGRHSLRTATVLNELRAGRCKVDAAVLNGTSTAYEIKSERDSLGRLADQVENYRNVFASVNILTSSVHLKHVLSTMPEDVGVMVLTDRYTLRTVRTPKNLPERTSPTTILESLRSNEAASVLGELGIRAPSVPNTQLREALREEFSMLDPIAAHGAMVSTLKRTRSQYDLSSFINRLPPSLRAAGLATKLNAQERARIIDTLNAPAATALHWS</sequence>
<reference evidence="1 2" key="1">
    <citation type="submission" date="2020-08" db="EMBL/GenBank/DDBJ databases">
        <title>A Genomic Blueprint of the Chicken Gut Microbiome.</title>
        <authorList>
            <person name="Gilroy R."/>
            <person name="Ravi A."/>
            <person name="Getino M."/>
            <person name="Pursley I."/>
            <person name="Horton D.L."/>
            <person name="Alikhan N.-F."/>
            <person name="Baker D."/>
            <person name="Gharbi K."/>
            <person name="Hall N."/>
            <person name="Watson M."/>
            <person name="Adriaenssens E.M."/>
            <person name="Foster-Nyarko E."/>
            <person name="Jarju S."/>
            <person name="Secka A."/>
            <person name="Antonio M."/>
            <person name="Oren A."/>
            <person name="Chaudhuri R."/>
            <person name="La Ragione R.M."/>
            <person name="Hildebrand F."/>
            <person name="Pallen M.J."/>
        </authorList>
    </citation>
    <scope>NUCLEOTIDE SEQUENCE [LARGE SCALE GENOMIC DNA]</scope>
    <source>
        <strain evidence="1 2">Sa1BUA1</strain>
    </source>
</reference>
<keyword evidence="2" id="KW-1185">Reference proteome</keyword>
<evidence type="ECO:0000313" key="1">
    <source>
        <dbReference type="EMBL" id="MBD8061020.1"/>
    </source>
</evidence>
<gene>
    <name evidence="1" type="ORF">H9624_01625</name>
</gene>
<dbReference type="InterPro" id="IPR047729">
    <property type="entry name" value="Sce7726-like"/>
</dbReference>
<proteinExistence type="predicted"/>
<evidence type="ECO:0000313" key="2">
    <source>
        <dbReference type="Proteomes" id="UP000661894"/>
    </source>
</evidence>
<comment type="caution">
    <text evidence="1">The sequence shown here is derived from an EMBL/GenBank/DDBJ whole genome shotgun (WGS) entry which is preliminary data.</text>
</comment>
<accession>A0ABR8YY91</accession>
<organism evidence="1 2">
    <name type="scientific">Oceanitalea stevensii</name>
    <dbReference type="NCBI Taxonomy" id="2763072"/>
    <lineage>
        <taxon>Bacteria</taxon>
        <taxon>Bacillati</taxon>
        <taxon>Actinomycetota</taxon>
        <taxon>Actinomycetes</taxon>
        <taxon>Micrococcales</taxon>
        <taxon>Bogoriellaceae</taxon>
        <taxon>Georgenia</taxon>
    </lineage>
</organism>
<dbReference type="RefSeq" id="WP_251838165.1">
    <property type="nucleotide sequence ID" value="NZ_JACSPO010000001.1"/>
</dbReference>
<dbReference type="NCBIfam" id="NF033832">
    <property type="entry name" value="sce7726_fam"/>
    <property type="match status" value="1"/>
</dbReference>
<name>A0ABR8YY91_9MICO</name>
<protein>
    <submittedName>
        <fullName evidence="1">Sce7726 family protein</fullName>
    </submittedName>
</protein>